<dbReference type="Pfam" id="PF13202">
    <property type="entry name" value="EF-hand_5"/>
    <property type="match status" value="1"/>
</dbReference>
<evidence type="ECO:0000259" key="3">
    <source>
        <dbReference type="PROSITE" id="PS50222"/>
    </source>
</evidence>
<proteinExistence type="predicted"/>
<dbReference type="OrthoDB" id="26525at2759"/>
<sequence length="229" mass="25381">MPKPVSHGRKKSKNPFAGATGLKRAISLSQRQKDMKQKRKRVEEIFADADMSYTGSLNREEFATVLEKMVEEAGVEEPVTPTAVEWVMQRADSTGDSSTLSMEEMEKGMGVWASYLGRKEFIDDIMQRFDLDGDGKLSREELKSYVCELKGGEAPTAAELDWIIQRCDKGGFNTVAGDGFIGRIELLDVADEWCYLPRDVHSDEKLLNEDETSAVPGSARGKGGCCVVQ</sequence>
<reference evidence="4 5" key="1">
    <citation type="journal article" date="2009" name="Science">
        <title>Green evolution and dynamic adaptations revealed by genomes of the marine picoeukaryotes Micromonas.</title>
        <authorList>
            <person name="Worden A.Z."/>
            <person name="Lee J.H."/>
            <person name="Mock T."/>
            <person name="Rouze P."/>
            <person name="Simmons M.P."/>
            <person name="Aerts A.L."/>
            <person name="Allen A.E."/>
            <person name="Cuvelier M.L."/>
            <person name="Derelle E."/>
            <person name="Everett M.V."/>
            <person name="Foulon E."/>
            <person name="Grimwood J."/>
            <person name="Gundlach H."/>
            <person name="Henrissat B."/>
            <person name="Napoli C."/>
            <person name="McDonald S.M."/>
            <person name="Parker M.S."/>
            <person name="Rombauts S."/>
            <person name="Salamov A."/>
            <person name="Von Dassow P."/>
            <person name="Badger J.H."/>
            <person name="Coutinho P.M."/>
            <person name="Demir E."/>
            <person name="Dubchak I."/>
            <person name="Gentemann C."/>
            <person name="Eikrem W."/>
            <person name="Gready J.E."/>
            <person name="John U."/>
            <person name="Lanier W."/>
            <person name="Lindquist E.A."/>
            <person name="Lucas S."/>
            <person name="Mayer K.F."/>
            <person name="Moreau H."/>
            <person name="Not F."/>
            <person name="Otillar R."/>
            <person name="Panaud O."/>
            <person name="Pangilinan J."/>
            <person name="Paulsen I."/>
            <person name="Piegu B."/>
            <person name="Poliakov A."/>
            <person name="Robbens S."/>
            <person name="Schmutz J."/>
            <person name="Toulza E."/>
            <person name="Wyss T."/>
            <person name="Zelensky A."/>
            <person name="Zhou K."/>
            <person name="Armbrust E.V."/>
            <person name="Bhattacharya D."/>
            <person name="Goodenough U.W."/>
            <person name="Van de Peer Y."/>
            <person name="Grigoriev I.V."/>
        </authorList>
    </citation>
    <scope>NUCLEOTIDE SEQUENCE [LARGE SCALE GENOMIC DNA]</scope>
    <source>
        <strain evidence="5">RCC299 / NOUM17</strain>
    </source>
</reference>
<dbReference type="CDD" id="cd00051">
    <property type="entry name" value="EFh"/>
    <property type="match status" value="1"/>
</dbReference>
<evidence type="ECO:0000256" key="1">
    <source>
        <dbReference type="ARBA" id="ARBA00022837"/>
    </source>
</evidence>
<feature type="domain" description="EF-hand" evidence="3">
    <location>
        <begin position="37"/>
        <end position="72"/>
    </location>
</feature>
<name>C1EGS0_MICCC</name>
<keyword evidence="5" id="KW-1185">Reference proteome</keyword>
<dbReference type="InterPro" id="IPR002048">
    <property type="entry name" value="EF_hand_dom"/>
</dbReference>
<dbReference type="RefSeq" id="XP_002506116.1">
    <property type="nucleotide sequence ID" value="XM_002506070.1"/>
</dbReference>
<dbReference type="Gene3D" id="1.10.238.10">
    <property type="entry name" value="EF-hand"/>
    <property type="match status" value="2"/>
</dbReference>
<dbReference type="SMART" id="SM00054">
    <property type="entry name" value="EFh"/>
    <property type="match status" value="2"/>
</dbReference>
<dbReference type="Proteomes" id="UP000002009">
    <property type="component" value="Chromosome 14"/>
</dbReference>
<feature type="domain" description="EF-hand" evidence="3">
    <location>
        <begin position="117"/>
        <end position="152"/>
    </location>
</feature>
<dbReference type="eggNOG" id="ENOG502SWCB">
    <property type="taxonomic scope" value="Eukaryota"/>
</dbReference>
<keyword evidence="1" id="KW-0106">Calcium</keyword>
<feature type="region of interest" description="Disordered" evidence="2">
    <location>
        <begin position="1"/>
        <end position="39"/>
    </location>
</feature>
<feature type="compositionally biased region" description="Basic residues" evidence="2">
    <location>
        <begin position="1"/>
        <end position="13"/>
    </location>
</feature>
<evidence type="ECO:0000313" key="5">
    <source>
        <dbReference type="Proteomes" id="UP000002009"/>
    </source>
</evidence>
<organism evidence="4 5">
    <name type="scientific">Micromonas commoda (strain RCC299 / NOUM17 / CCMP2709)</name>
    <name type="common">Picoplanktonic green alga</name>
    <dbReference type="NCBI Taxonomy" id="296587"/>
    <lineage>
        <taxon>Eukaryota</taxon>
        <taxon>Viridiplantae</taxon>
        <taxon>Chlorophyta</taxon>
        <taxon>Mamiellophyceae</taxon>
        <taxon>Mamiellales</taxon>
        <taxon>Mamiellaceae</taxon>
        <taxon>Micromonas</taxon>
    </lineage>
</organism>
<dbReference type="EMBL" id="CP001332">
    <property type="protein sequence ID" value="ACO67374.1"/>
    <property type="molecule type" value="Genomic_DNA"/>
</dbReference>
<evidence type="ECO:0000256" key="2">
    <source>
        <dbReference type="SAM" id="MobiDB-lite"/>
    </source>
</evidence>
<dbReference type="GO" id="GO:0005509">
    <property type="term" value="F:calcium ion binding"/>
    <property type="evidence" value="ECO:0007669"/>
    <property type="project" value="InterPro"/>
</dbReference>
<dbReference type="SUPFAM" id="SSF47473">
    <property type="entry name" value="EF-hand"/>
    <property type="match status" value="1"/>
</dbReference>
<dbReference type="InParanoid" id="C1EGS0"/>
<protein>
    <recommendedName>
        <fullName evidence="3">EF-hand domain-containing protein</fullName>
    </recommendedName>
</protein>
<evidence type="ECO:0000313" key="4">
    <source>
        <dbReference type="EMBL" id="ACO67374.1"/>
    </source>
</evidence>
<gene>
    <name evidence="4" type="ORF">MICPUN_104034</name>
</gene>
<dbReference type="InterPro" id="IPR018247">
    <property type="entry name" value="EF_Hand_1_Ca_BS"/>
</dbReference>
<dbReference type="GeneID" id="8248849"/>
<dbReference type="PROSITE" id="PS00018">
    <property type="entry name" value="EF_HAND_1"/>
    <property type="match status" value="1"/>
</dbReference>
<accession>C1EGS0</accession>
<dbReference type="InterPro" id="IPR011992">
    <property type="entry name" value="EF-hand-dom_pair"/>
</dbReference>
<dbReference type="KEGG" id="mis:MICPUN_104034"/>
<dbReference type="AlphaFoldDB" id="C1EGS0"/>
<dbReference type="PROSITE" id="PS50222">
    <property type="entry name" value="EF_HAND_2"/>
    <property type="match status" value="2"/>
</dbReference>